<comment type="caution">
    <text evidence="1">The sequence shown here is derived from an EMBL/GenBank/DDBJ whole genome shotgun (WGS) entry which is preliminary data.</text>
</comment>
<dbReference type="EMBL" id="CAJOBD010027180">
    <property type="protein sequence ID" value="CAF4270775.1"/>
    <property type="molecule type" value="Genomic_DNA"/>
</dbReference>
<protein>
    <submittedName>
        <fullName evidence="1">Uncharacterized protein</fullName>
    </submittedName>
</protein>
<reference evidence="1" key="1">
    <citation type="submission" date="2021-02" db="EMBL/GenBank/DDBJ databases">
        <authorList>
            <person name="Nowell W R."/>
        </authorList>
    </citation>
    <scope>NUCLEOTIDE SEQUENCE</scope>
</reference>
<name>A0A820FZX0_9BILA</name>
<sequence>VSSISCQMFIHFHGRCFVNCLIRRSFSIVTSNSIVPSSFILICIEGSDPSNSLLTLRHTMPATIDIIEKLPPFFYLVRDDDVVSDHLEVKNVLHIFTKIVEHEHVKELQEFYYNIYL</sequence>
<dbReference type="AlphaFoldDB" id="A0A820FZX0"/>
<evidence type="ECO:0000313" key="2">
    <source>
        <dbReference type="Proteomes" id="UP000663836"/>
    </source>
</evidence>
<feature type="non-terminal residue" evidence="1">
    <location>
        <position position="1"/>
    </location>
</feature>
<accession>A0A820FZX0</accession>
<organism evidence="1 2">
    <name type="scientific">Rotaria sordida</name>
    <dbReference type="NCBI Taxonomy" id="392033"/>
    <lineage>
        <taxon>Eukaryota</taxon>
        <taxon>Metazoa</taxon>
        <taxon>Spiralia</taxon>
        <taxon>Gnathifera</taxon>
        <taxon>Rotifera</taxon>
        <taxon>Eurotatoria</taxon>
        <taxon>Bdelloidea</taxon>
        <taxon>Philodinida</taxon>
        <taxon>Philodinidae</taxon>
        <taxon>Rotaria</taxon>
    </lineage>
</organism>
<dbReference type="Proteomes" id="UP000663836">
    <property type="component" value="Unassembled WGS sequence"/>
</dbReference>
<gene>
    <name evidence="1" type="ORF">JBS370_LOCUS39424</name>
</gene>
<evidence type="ECO:0000313" key="1">
    <source>
        <dbReference type="EMBL" id="CAF4270775.1"/>
    </source>
</evidence>
<proteinExistence type="predicted"/>